<dbReference type="Pfam" id="PF00078">
    <property type="entry name" value="RVT_1"/>
    <property type="match status" value="1"/>
</dbReference>
<dbReference type="PANTHER" id="PTHR33116:SF86">
    <property type="entry name" value="REVERSE TRANSCRIPTASE DOMAIN-CONTAINING PROTEIN"/>
    <property type="match status" value="1"/>
</dbReference>
<dbReference type="InterPro" id="IPR000477">
    <property type="entry name" value="RT_dom"/>
</dbReference>
<sequence>MLNGEIHGNIIPSRGIRQGDHLSPYLFLICAKGLSSLIGLAHEQGLLNGFKCSCGGPTISHLFFTDDSLLFSKANDTNCKAVKIVLENYSMASGQLVNFNKSAICVSLSISASEGKRLASIVGVNLVECHEKYLGLPCFTGRSKRKLFTYILGLGENKMVGIEIVIHQCWMGGLGFRDLEIFNSALLAKQCWRIFKNPTSLASRTLKGCYFPNDNLLNATKKSSGSFVWNSLLWGKGILESGLRWRIINGSSIRIYKDNWILRASTFKILSSLTLGELATVDCLLSPSGGWDFDVLNQNFMQNDVDAILQIPIGDGTTHNSIMWHFEGNGCYSVKSGY</sequence>
<accession>A0AAD9TUF9</accession>
<protein>
    <recommendedName>
        <fullName evidence="1">Reverse transcriptase domain-containing protein</fullName>
    </recommendedName>
</protein>
<evidence type="ECO:0000259" key="1">
    <source>
        <dbReference type="PROSITE" id="PS50878"/>
    </source>
</evidence>
<comment type="caution">
    <text evidence="2">The sequence shown here is derived from an EMBL/GenBank/DDBJ whole genome shotgun (WGS) entry which is preliminary data.</text>
</comment>
<dbReference type="Proteomes" id="UP001280121">
    <property type="component" value="Unassembled WGS sequence"/>
</dbReference>
<reference evidence="2" key="1">
    <citation type="journal article" date="2023" name="Plant J.">
        <title>Genome sequences and population genomics provide insights into the demographic history, inbreeding, and mutation load of two 'living fossil' tree species of Dipteronia.</title>
        <authorList>
            <person name="Feng Y."/>
            <person name="Comes H.P."/>
            <person name="Chen J."/>
            <person name="Zhu S."/>
            <person name="Lu R."/>
            <person name="Zhang X."/>
            <person name="Li P."/>
            <person name="Qiu J."/>
            <person name="Olsen K.M."/>
            <person name="Qiu Y."/>
        </authorList>
    </citation>
    <scope>NUCLEOTIDE SEQUENCE</scope>
    <source>
        <strain evidence="2">KIB01</strain>
    </source>
</reference>
<feature type="domain" description="Reverse transcriptase" evidence="1">
    <location>
        <begin position="1"/>
        <end position="126"/>
    </location>
</feature>
<proteinExistence type="predicted"/>
<dbReference type="AlphaFoldDB" id="A0AAD9TUF9"/>
<dbReference type="EMBL" id="JANJYI010000007">
    <property type="protein sequence ID" value="KAK2642401.1"/>
    <property type="molecule type" value="Genomic_DNA"/>
</dbReference>
<gene>
    <name evidence="2" type="ORF">Ddye_024164</name>
</gene>
<name>A0AAD9TUF9_9ROSI</name>
<evidence type="ECO:0000313" key="2">
    <source>
        <dbReference type="EMBL" id="KAK2642401.1"/>
    </source>
</evidence>
<dbReference type="PANTHER" id="PTHR33116">
    <property type="entry name" value="REVERSE TRANSCRIPTASE ZINC-BINDING DOMAIN-CONTAINING PROTEIN-RELATED-RELATED"/>
    <property type="match status" value="1"/>
</dbReference>
<evidence type="ECO:0000313" key="3">
    <source>
        <dbReference type="Proteomes" id="UP001280121"/>
    </source>
</evidence>
<keyword evidence="3" id="KW-1185">Reference proteome</keyword>
<dbReference type="PROSITE" id="PS50878">
    <property type="entry name" value="RT_POL"/>
    <property type="match status" value="1"/>
</dbReference>
<organism evidence="2 3">
    <name type="scientific">Dipteronia dyeriana</name>
    <dbReference type="NCBI Taxonomy" id="168575"/>
    <lineage>
        <taxon>Eukaryota</taxon>
        <taxon>Viridiplantae</taxon>
        <taxon>Streptophyta</taxon>
        <taxon>Embryophyta</taxon>
        <taxon>Tracheophyta</taxon>
        <taxon>Spermatophyta</taxon>
        <taxon>Magnoliopsida</taxon>
        <taxon>eudicotyledons</taxon>
        <taxon>Gunneridae</taxon>
        <taxon>Pentapetalae</taxon>
        <taxon>rosids</taxon>
        <taxon>malvids</taxon>
        <taxon>Sapindales</taxon>
        <taxon>Sapindaceae</taxon>
        <taxon>Hippocastanoideae</taxon>
        <taxon>Acereae</taxon>
        <taxon>Dipteronia</taxon>
    </lineage>
</organism>